<dbReference type="GO" id="GO:0003964">
    <property type="term" value="F:RNA-directed DNA polymerase activity"/>
    <property type="evidence" value="ECO:0007669"/>
    <property type="project" value="UniProtKB-KW"/>
</dbReference>
<evidence type="ECO:0000313" key="2">
    <source>
        <dbReference type="EMBL" id="GJT52967.1"/>
    </source>
</evidence>
<protein>
    <submittedName>
        <fullName evidence="2">RNA-directed DNA polymerase, eukaryota</fullName>
    </submittedName>
</protein>
<feature type="domain" description="Endonuclease/exonuclease/phosphatase" evidence="1">
    <location>
        <begin position="5"/>
        <end position="179"/>
    </location>
</feature>
<keyword evidence="2" id="KW-0695">RNA-directed DNA polymerase</keyword>
<reference evidence="2" key="1">
    <citation type="journal article" date="2022" name="Int. J. Mol. Sci.">
        <title>Draft Genome of Tanacetum Coccineum: Genomic Comparison of Closely Related Tanacetum-Family Plants.</title>
        <authorList>
            <person name="Yamashiro T."/>
            <person name="Shiraishi A."/>
            <person name="Nakayama K."/>
            <person name="Satake H."/>
        </authorList>
    </citation>
    <scope>NUCLEOTIDE SEQUENCE</scope>
</reference>
<reference evidence="2" key="2">
    <citation type="submission" date="2022-01" db="EMBL/GenBank/DDBJ databases">
        <authorList>
            <person name="Yamashiro T."/>
            <person name="Shiraishi A."/>
            <person name="Satake H."/>
            <person name="Nakayama K."/>
        </authorList>
    </citation>
    <scope>NUCLEOTIDE SEQUENCE</scope>
</reference>
<dbReference type="Gene3D" id="3.60.10.10">
    <property type="entry name" value="Endonuclease/exonuclease/phosphatase"/>
    <property type="match status" value="1"/>
</dbReference>
<evidence type="ECO:0000313" key="3">
    <source>
        <dbReference type="Proteomes" id="UP001151760"/>
    </source>
</evidence>
<proteinExistence type="predicted"/>
<evidence type="ECO:0000259" key="1">
    <source>
        <dbReference type="Pfam" id="PF03372"/>
    </source>
</evidence>
<organism evidence="2 3">
    <name type="scientific">Tanacetum coccineum</name>
    <dbReference type="NCBI Taxonomy" id="301880"/>
    <lineage>
        <taxon>Eukaryota</taxon>
        <taxon>Viridiplantae</taxon>
        <taxon>Streptophyta</taxon>
        <taxon>Embryophyta</taxon>
        <taxon>Tracheophyta</taxon>
        <taxon>Spermatophyta</taxon>
        <taxon>Magnoliopsida</taxon>
        <taxon>eudicotyledons</taxon>
        <taxon>Gunneridae</taxon>
        <taxon>Pentapetalae</taxon>
        <taxon>asterids</taxon>
        <taxon>campanulids</taxon>
        <taxon>Asterales</taxon>
        <taxon>Asteraceae</taxon>
        <taxon>Asteroideae</taxon>
        <taxon>Anthemideae</taxon>
        <taxon>Anthemidinae</taxon>
        <taxon>Tanacetum</taxon>
    </lineage>
</organism>
<dbReference type="SUPFAM" id="SSF56219">
    <property type="entry name" value="DNase I-like"/>
    <property type="match status" value="1"/>
</dbReference>
<dbReference type="InterPro" id="IPR036691">
    <property type="entry name" value="Endo/exonu/phosph_ase_sf"/>
</dbReference>
<keyword evidence="2" id="KW-0548">Nucleotidyltransferase</keyword>
<dbReference type="PANTHER" id="PTHR33710:SF64">
    <property type="entry name" value="ENDONUCLEASE_EXONUCLEASE_PHOSPHATASE DOMAIN-CONTAINING PROTEIN"/>
    <property type="match status" value="1"/>
</dbReference>
<dbReference type="Proteomes" id="UP001151760">
    <property type="component" value="Unassembled WGS sequence"/>
</dbReference>
<keyword evidence="2" id="KW-0808">Transferase</keyword>
<gene>
    <name evidence="2" type="ORF">Tco_0988021</name>
</gene>
<keyword evidence="3" id="KW-1185">Reference proteome</keyword>
<dbReference type="InterPro" id="IPR005135">
    <property type="entry name" value="Endo/exonuclease/phosphatase"/>
</dbReference>
<accession>A0ABQ5EPZ6</accession>
<dbReference type="EMBL" id="BQNB010016545">
    <property type="protein sequence ID" value="GJT52967.1"/>
    <property type="molecule type" value="Genomic_DNA"/>
</dbReference>
<comment type="caution">
    <text evidence="2">The sequence shown here is derived from an EMBL/GenBank/DDBJ whole genome shotgun (WGS) entry which is preliminary data.</text>
</comment>
<dbReference type="PANTHER" id="PTHR33710">
    <property type="entry name" value="BNAC02G09200D PROTEIN"/>
    <property type="match status" value="1"/>
</dbReference>
<dbReference type="Pfam" id="PF03372">
    <property type="entry name" value="Exo_endo_phos"/>
    <property type="match status" value="1"/>
</dbReference>
<sequence length="486" mass="55902">MENDVSVLGIQETKLTRLDFFAVKALWGNFQFDVACSSARGKSGGILTIWDPATFHSTKILSLENVLIVEGIWTASNSTCFLMNVYAPQLRSQKKLLWIFIHSFMQNNVGEFIVFGDFNDVRHAHERQGTTFCSYIATDFNKFITDSNLFDIPLGGRAFTRMNKNCSQMSKLDRFLVTIGILDLFPNIHGRILPSMWSDHCLILLENEAFDYGPISFKLFSSWFLCGGFKEVVRQSWSEMECSNEVSSFISFKNKLKHVKNKIKHWNKHMTQIRNGDRQKLLKNLKDIDKELENGIDPLHLAPQRMNILNDLLSIDTLENMNLATKKNRKLWCMHGDENSNFFHSSLKRKRKKLAVSGITSNGLWVTNPSQVKSIFLEFFQDKFMPIECASISQPSNHLKQLSSNQVDYLSSHFSETEIKDAIWSCGNEKSSGPDGFSFRFIKHLWELIKVDVFAFVHEFFNTSHISRGCNSSFITLIPKCWPKSY</sequence>
<name>A0ABQ5EPZ6_9ASTR</name>